<evidence type="ECO:0000313" key="2">
    <source>
        <dbReference type="Proteomes" id="UP000886523"/>
    </source>
</evidence>
<evidence type="ECO:0000313" key="1">
    <source>
        <dbReference type="EMBL" id="KAF9506739.1"/>
    </source>
</evidence>
<keyword evidence="2" id="KW-1185">Reference proteome</keyword>
<organism evidence="1 2">
    <name type="scientific">Hydnum rufescens UP504</name>
    <dbReference type="NCBI Taxonomy" id="1448309"/>
    <lineage>
        <taxon>Eukaryota</taxon>
        <taxon>Fungi</taxon>
        <taxon>Dikarya</taxon>
        <taxon>Basidiomycota</taxon>
        <taxon>Agaricomycotina</taxon>
        <taxon>Agaricomycetes</taxon>
        <taxon>Cantharellales</taxon>
        <taxon>Hydnaceae</taxon>
        <taxon>Hydnum</taxon>
    </lineage>
</organism>
<accession>A0A9P6DPW7</accession>
<dbReference type="EMBL" id="MU129101">
    <property type="protein sequence ID" value="KAF9506739.1"/>
    <property type="molecule type" value="Genomic_DNA"/>
</dbReference>
<proteinExistence type="predicted"/>
<name>A0A9P6DPW7_9AGAM</name>
<comment type="caution">
    <text evidence="1">The sequence shown here is derived from an EMBL/GenBank/DDBJ whole genome shotgun (WGS) entry which is preliminary data.</text>
</comment>
<dbReference type="Proteomes" id="UP000886523">
    <property type="component" value="Unassembled WGS sequence"/>
</dbReference>
<protein>
    <submittedName>
        <fullName evidence="1">Uncharacterized protein</fullName>
    </submittedName>
</protein>
<sequence>MFTTPLLRMLWCPLEHCIIPISQNPSHGQAQDSCQILSTIHWRNILTFAPSLLPQGRYQPICQSFQYINQLPNAWLETYPSFAFYEGSMNVNGPWSTDALSQ</sequence>
<reference evidence="1" key="1">
    <citation type="journal article" date="2020" name="Nat. Commun.">
        <title>Large-scale genome sequencing of mycorrhizal fungi provides insights into the early evolution of symbiotic traits.</title>
        <authorList>
            <person name="Miyauchi S."/>
            <person name="Kiss E."/>
            <person name="Kuo A."/>
            <person name="Drula E."/>
            <person name="Kohler A."/>
            <person name="Sanchez-Garcia M."/>
            <person name="Morin E."/>
            <person name="Andreopoulos B."/>
            <person name="Barry K.W."/>
            <person name="Bonito G."/>
            <person name="Buee M."/>
            <person name="Carver A."/>
            <person name="Chen C."/>
            <person name="Cichocki N."/>
            <person name="Clum A."/>
            <person name="Culley D."/>
            <person name="Crous P.W."/>
            <person name="Fauchery L."/>
            <person name="Girlanda M."/>
            <person name="Hayes R.D."/>
            <person name="Keri Z."/>
            <person name="LaButti K."/>
            <person name="Lipzen A."/>
            <person name="Lombard V."/>
            <person name="Magnuson J."/>
            <person name="Maillard F."/>
            <person name="Murat C."/>
            <person name="Nolan M."/>
            <person name="Ohm R.A."/>
            <person name="Pangilinan J."/>
            <person name="Pereira M.F."/>
            <person name="Perotto S."/>
            <person name="Peter M."/>
            <person name="Pfister S."/>
            <person name="Riley R."/>
            <person name="Sitrit Y."/>
            <person name="Stielow J.B."/>
            <person name="Szollosi G."/>
            <person name="Zifcakova L."/>
            <person name="Stursova M."/>
            <person name="Spatafora J.W."/>
            <person name="Tedersoo L."/>
            <person name="Vaario L.M."/>
            <person name="Yamada A."/>
            <person name="Yan M."/>
            <person name="Wang P."/>
            <person name="Xu J."/>
            <person name="Bruns T."/>
            <person name="Baldrian P."/>
            <person name="Vilgalys R."/>
            <person name="Dunand C."/>
            <person name="Henrissat B."/>
            <person name="Grigoriev I.V."/>
            <person name="Hibbett D."/>
            <person name="Nagy L.G."/>
            <person name="Martin F.M."/>
        </authorList>
    </citation>
    <scope>NUCLEOTIDE SEQUENCE</scope>
    <source>
        <strain evidence="1">UP504</strain>
    </source>
</reference>
<gene>
    <name evidence="1" type="ORF">BS47DRAFT_1367142</name>
</gene>
<dbReference type="AlphaFoldDB" id="A0A9P6DPW7"/>